<evidence type="ECO:0000256" key="1">
    <source>
        <dbReference type="ARBA" id="ARBA00005251"/>
    </source>
</evidence>
<evidence type="ECO:0000256" key="4">
    <source>
        <dbReference type="RuleBase" id="RU003815"/>
    </source>
</evidence>
<accession>A0A1F6A768</accession>
<keyword evidence="3 4" id="KW-0687">Ribonucleoprotein</keyword>
<name>A0A1F6A768_9BACT</name>
<dbReference type="InterPro" id="IPR000754">
    <property type="entry name" value="Ribosomal_uS9"/>
</dbReference>
<dbReference type="GO" id="GO:0003723">
    <property type="term" value="F:RNA binding"/>
    <property type="evidence" value="ECO:0007669"/>
    <property type="project" value="TreeGrafter"/>
</dbReference>
<comment type="caution">
    <text evidence="7">The sequence shown here is derived from an EMBL/GenBank/DDBJ whole genome shotgun (WGS) entry which is preliminary data.</text>
</comment>
<reference evidence="7 8" key="1">
    <citation type="journal article" date="2016" name="Nat. Commun.">
        <title>Thousands of microbial genomes shed light on interconnected biogeochemical processes in an aquifer system.</title>
        <authorList>
            <person name="Anantharaman K."/>
            <person name="Brown C.T."/>
            <person name="Hug L.A."/>
            <person name="Sharon I."/>
            <person name="Castelle C.J."/>
            <person name="Probst A.J."/>
            <person name="Thomas B.C."/>
            <person name="Singh A."/>
            <person name="Wilkins M.J."/>
            <person name="Karaoz U."/>
            <person name="Brodie E.L."/>
            <person name="Williams K.H."/>
            <person name="Hubbard S.S."/>
            <person name="Banfield J.F."/>
        </authorList>
    </citation>
    <scope>NUCLEOTIDE SEQUENCE [LARGE SCALE GENOMIC DNA]</scope>
</reference>
<dbReference type="GO" id="GO:0006412">
    <property type="term" value="P:translation"/>
    <property type="evidence" value="ECO:0007669"/>
    <property type="project" value="InterPro"/>
</dbReference>
<dbReference type="STRING" id="1798384.A3D03_00655"/>
<protein>
    <recommendedName>
        <fullName evidence="5">30S ribosomal protein S9</fullName>
    </recommendedName>
</protein>
<dbReference type="SUPFAM" id="SSF54211">
    <property type="entry name" value="Ribosomal protein S5 domain 2-like"/>
    <property type="match status" value="1"/>
</dbReference>
<dbReference type="Gene3D" id="3.30.230.10">
    <property type="match status" value="1"/>
</dbReference>
<dbReference type="GO" id="GO:0022627">
    <property type="term" value="C:cytosolic small ribosomal subunit"/>
    <property type="evidence" value="ECO:0007669"/>
    <property type="project" value="TreeGrafter"/>
</dbReference>
<proteinExistence type="inferred from homology"/>
<evidence type="ECO:0000313" key="8">
    <source>
        <dbReference type="Proteomes" id="UP000177092"/>
    </source>
</evidence>
<dbReference type="InterPro" id="IPR014721">
    <property type="entry name" value="Ribsml_uS5_D2-typ_fold_subgr"/>
</dbReference>
<evidence type="ECO:0000313" key="7">
    <source>
        <dbReference type="EMBL" id="OGG20569.1"/>
    </source>
</evidence>
<dbReference type="PANTHER" id="PTHR21569">
    <property type="entry name" value="RIBOSOMAL PROTEIN S9"/>
    <property type="match status" value="1"/>
</dbReference>
<dbReference type="PANTHER" id="PTHR21569:SF1">
    <property type="entry name" value="SMALL RIBOSOMAL SUBUNIT PROTEIN US9M"/>
    <property type="match status" value="1"/>
</dbReference>
<keyword evidence="2 4" id="KW-0689">Ribosomal protein</keyword>
<feature type="compositionally biased region" description="Basic residues" evidence="6">
    <location>
        <begin position="135"/>
        <end position="155"/>
    </location>
</feature>
<evidence type="ECO:0000256" key="5">
    <source>
        <dbReference type="RuleBase" id="RU003816"/>
    </source>
</evidence>
<sequence length="155" mass="17824">MRKPAEKKTTKQPEFYQAVGRRKESTARVRLYTTTKDEIILDEKKVKKGEMVVNKRPVQQYFSGVVSEKLYMEPFRTTNTAGRFVVSAIISGGGLYGQLGAFIHGISRALEKVDKEKFRPILKKKNLLTRDPRRKERRKAGNAQKARAKKQSPKR</sequence>
<dbReference type="Pfam" id="PF00380">
    <property type="entry name" value="Ribosomal_S9"/>
    <property type="match status" value="1"/>
</dbReference>
<dbReference type="AlphaFoldDB" id="A0A1F6A768"/>
<dbReference type="EMBL" id="MFJN01000044">
    <property type="protein sequence ID" value="OGG20569.1"/>
    <property type="molecule type" value="Genomic_DNA"/>
</dbReference>
<evidence type="ECO:0000256" key="2">
    <source>
        <dbReference type="ARBA" id="ARBA00022980"/>
    </source>
</evidence>
<dbReference type="Proteomes" id="UP000177092">
    <property type="component" value="Unassembled WGS sequence"/>
</dbReference>
<organism evidence="7 8">
    <name type="scientific">Candidatus Gottesmanbacteria bacterium RIFCSPHIGHO2_02_FULL_40_13</name>
    <dbReference type="NCBI Taxonomy" id="1798384"/>
    <lineage>
        <taxon>Bacteria</taxon>
        <taxon>Candidatus Gottesmaniibacteriota</taxon>
    </lineage>
</organism>
<comment type="similarity">
    <text evidence="1 4">Belongs to the universal ribosomal protein uS9 family.</text>
</comment>
<dbReference type="InterPro" id="IPR020574">
    <property type="entry name" value="Ribosomal_uS9_CS"/>
</dbReference>
<evidence type="ECO:0000256" key="6">
    <source>
        <dbReference type="SAM" id="MobiDB-lite"/>
    </source>
</evidence>
<dbReference type="InterPro" id="IPR020568">
    <property type="entry name" value="Ribosomal_Su5_D2-typ_SF"/>
</dbReference>
<gene>
    <name evidence="7" type="ORF">A3D03_00655</name>
</gene>
<dbReference type="GO" id="GO:0003735">
    <property type="term" value="F:structural constituent of ribosome"/>
    <property type="evidence" value="ECO:0007669"/>
    <property type="project" value="InterPro"/>
</dbReference>
<evidence type="ECO:0000256" key="3">
    <source>
        <dbReference type="ARBA" id="ARBA00023274"/>
    </source>
</evidence>
<feature type="region of interest" description="Disordered" evidence="6">
    <location>
        <begin position="124"/>
        <end position="155"/>
    </location>
</feature>
<dbReference type="PROSITE" id="PS00360">
    <property type="entry name" value="RIBOSOMAL_S9"/>
    <property type="match status" value="1"/>
</dbReference>